<reference evidence="2" key="1">
    <citation type="submission" date="2023-06" db="EMBL/GenBank/DDBJ databases">
        <authorList>
            <person name="Delattre M."/>
        </authorList>
    </citation>
    <scope>NUCLEOTIDE SEQUENCE</scope>
    <source>
        <strain evidence="2">AF72</strain>
    </source>
</reference>
<sequence>EISRKRRSVSAPAREKRQSTGSCFNPGSSAIGCTSSQAQIMVYSTFYDENGVNVFNTTRCSKKPFTDAEMLFCGRPYGPDAYYQTPDKLHNVVKQSCQFLYSAGCP</sequence>
<evidence type="ECO:0000313" key="2">
    <source>
        <dbReference type="EMBL" id="CAJ0571402.1"/>
    </source>
</evidence>
<keyword evidence="3" id="KW-1185">Reference proteome</keyword>
<accession>A0AA36CNV1</accession>
<dbReference type="Proteomes" id="UP001177023">
    <property type="component" value="Unassembled WGS sequence"/>
</dbReference>
<proteinExistence type="predicted"/>
<feature type="non-terminal residue" evidence="2">
    <location>
        <position position="106"/>
    </location>
</feature>
<gene>
    <name evidence="2" type="ORF">MSPICULIGERA_LOCUS9811</name>
</gene>
<protein>
    <submittedName>
        <fullName evidence="2">Uncharacterized protein</fullName>
    </submittedName>
</protein>
<dbReference type="EMBL" id="CATQJA010002561">
    <property type="protein sequence ID" value="CAJ0571402.1"/>
    <property type="molecule type" value="Genomic_DNA"/>
</dbReference>
<dbReference type="AlphaFoldDB" id="A0AA36CNV1"/>
<evidence type="ECO:0000313" key="3">
    <source>
        <dbReference type="Proteomes" id="UP001177023"/>
    </source>
</evidence>
<evidence type="ECO:0000256" key="1">
    <source>
        <dbReference type="SAM" id="MobiDB-lite"/>
    </source>
</evidence>
<feature type="non-terminal residue" evidence="2">
    <location>
        <position position="1"/>
    </location>
</feature>
<feature type="region of interest" description="Disordered" evidence="1">
    <location>
        <begin position="1"/>
        <end position="22"/>
    </location>
</feature>
<comment type="caution">
    <text evidence="2">The sequence shown here is derived from an EMBL/GenBank/DDBJ whole genome shotgun (WGS) entry which is preliminary data.</text>
</comment>
<name>A0AA36CNV1_9BILA</name>
<organism evidence="2 3">
    <name type="scientific">Mesorhabditis spiculigera</name>
    <dbReference type="NCBI Taxonomy" id="96644"/>
    <lineage>
        <taxon>Eukaryota</taxon>
        <taxon>Metazoa</taxon>
        <taxon>Ecdysozoa</taxon>
        <taxon>Nematoda</taxon>
        <taxon>Chromadorea</taxon>
        <taxon>Rhabditida</taxon>
        <taxon>Rhabditina</taxon>
        <taxon>Rhabditomorpha</taxon>
        <taxon>Rhabditoidea</taxon>
        <taxon>Rhabditidae</taxon>
        <taxon>Mesorhabditinae</taxon>
        <taxon>Mesorhabditis</taxon>
    </lineage>
</organism>